<evidence type="ECO:0000313" key="2">
    <source>
        <dbReference type="Proteomes" id="UP001056120"/>
    </source>
</evidence>
<dbReference type="EMBL" id="CM042020">
    <property type="protein sequence ID" value="KAI3822117.1"/>
    <property type="molecule type" value="Genomic_DNA"/>
</dbReference>
<gene>
    <name evidence="1" type="ORF">L1987_09698</name>
</gene>
<organism evidence="1 2">
    <name type="scientific">Smallanthus sonchifolius</name>
    <dbReference type="NCBI Taxonomy" id="185202"/>
    <lineage>
        <taxon>Eukaryota</taxon>
        <taxon>Viridiplantae</taxon>
        <taxon>Streptophyta</taxon>
        <taxon>Embryophyta</taxon>
        <taxon>Tracheophyta</taxon>
        <taxon>Spermatophyta</taxon>
        <taxon>Magnoliopsida</taxon>
        <taxon>eudicotyledons</taxon>
        <taxon>Gunneridae</taxon>
        <taxon>Pentapetalae</taxon>
        <taxon>asterids</taxon>
        <taxon>campanulids</taxon>
        <taxon>Asterales</taxon>
        <taxon>Asteraceae</taxon>
        <taxon>Asteroideae</taxon>
        <taxon>Heliantheae alliance</taxon>
        <taxon>Millerieae</taxon>
        <taxon>Smallanthus</taxon>
    </lineage>
</organism>
<reference evidence="2" key="1">
    <citation type="journal article" date="2022" name="Mol. Ecol. Resour.">
        <title>The genomes of chicory, endive, great burdock and yacon provide insights into Asteraceae palaeo-polyploidization history and plant inulin production.</title>
        <authorList>
            <person name="Fan W."/>
            <person name="Wang S."/>
            <person name="Wang H."/>
            <person name="Wang A."/>
            <person name="Jiang F."/>
            <person name="Liu H."/>
            <person name="Zhao H."/>
            <person name="Xu D."/>
            <person name="Zhang Y."/>
        </authorList>
    </citation>
    <scope>NUCLEOTIDE SEQUENCE [LARGE SCALE GENOMIC DNA]</scope>
    <source>
        <strain evidence="2">cv. Yunnan</strain>
    </source>
</reference>
<sequence length="72" mass="8290">MGNNQLKYAIDHILEDNEDTVFYIVSVISSFEELKSRAQINEDVKGALRLNYLLRNEGKQIIDDLIRAYGTD</sequence>
<keyword evidence="2" id="KW-1185">Reference proteome</keyword>
<accession>A0ACB9JQ28</accession>
<reference evidence="1 2" key="2">
    <citation type="journal article" date="2022" name="Mol. Ecol. Resour.">
        <title>The genomes of chicory, endive, great burdock and yacon provide insights into Asteraceae paleo-polyploidization history and plant inulin production.</title>
        <authorList>
            <person name="Fan W."/>
            <person name="Wang S."/>
            <person name="Wang H."/>
            <person name="Wang A."/>
            <person name="Jiang F."/>
            <person name="Liu H."/>
            <person name="Zhao H."/>
            <person name="Xu D."/>
            <person name="Zhang Y."/>
        </authorList>
    </citation>
    <scope>NUCLEOTIDE SEQUENCE [LARGE SCALE GENOMIC DNA]</scope>
    <source>
        <strain evidence="2">cv. Yunnan</strain>
        <tissue evidence="1">Leaves</tissue>
    </source>
</reference>
<evidence type="ECO:0000313" key="1">
    <source>
        <dbReference type="EMBL" id="KAI3822117.1"/>
    </source>
</evidence>
<protein>
    <submittedName>
        <fullName evidence="1">Uncharacterized protein</fullName>
    </submittedName>
</protein>
<dbReference type="Proteomes" id="UP001056120">
    <property type="component" value="Linkage Group LG03"/>
</dbReference>
<name>A0ACB9JQ28_9ASTR</name>
<comment type="caution">
    <text evidence="1">The sequence shown here is derived from an EMBL/GenBank/DDBJ whole genome shotgun (WGS) entry which is preliminary data.</text>
</comment>
<proteinExistence type="predicted"/>